<reference evidence="2" key="1">
    <citation type="submission" date="2020-10" db="EMBL/GenBank/DDBJ databases">
        <title>Connecting structure to function with the recovery of over 1000 high-quality activated sludge metagenome-assembled genomes encoding full-length rRNA genes using long-read sequencing.</title>
        <authorList>
            <person name="Singleton C.M."/>
            <person name="Petriglieri F."/>
            <person name="Kristensen J.M."/>
            <person name="Kirkegaard R.H."/>
            <person name="Michaelsen T.Y."/>
            <person name="Andersen M.H."/>
            <person name="Karst S.M."/>
            <person name="Dueholm M.S."/>
            <person name="Nielsen P.H."/>
            <person name="Albertsen M."/>
        </authorList>
    </citation>
    <scope>NUCLEOTIDE SEQUENCE</scope>
    <source>
        <strain evidence="2">Bjer_18-Q3-R1-45_BAT3C.347</strain>
    </source>
</reference>
<proteinExistence type="predicted"/>
<dbReference type="InterPro" id="IPR004360">
    <property type="entry name" value="Glyas_Fos-R_dOase_dom"/>
</dbReference>
<dbReference type="PANTHER" id="PTHR34109">
    <property type="entry name" value="BNAUNNG04460D PROTEIN-RELATED"/>
    <property type="match status" value="1"/>
</dbReference>
<gene>
    <name evidence="2" type="ORF">IPH26_08125</name>
</gene>
<evidence type="ECO:0000313" key="2">
    <source>
        <dbReference type="EMBL" id="MBK6972915.1"/>
    </source>
</evidence>
<dbReference type="InterPro" id="IPR029068">
    <property type="entry name" value="Glyas_Bleomycin-R_OHBP_Dase"/>
</dbReference>
<dbReference type="AlphaFoldDB" id="A0A9D7DXX5"/>
<sequence length="137" mass="14976">MNAMDTVANVIPTLRYRDAPAAIDWLCRAFGFDRHLVVPGEDDSIAHAQLVFGKGMIMLGSARDDEFGRYMKPPQDGAGTQGAYLVVADADAHYARAVAAGAQIVYDIKDEDYGGRGYSCLDPEGHLWSFGTYDPWV</sequence>
<dbReference type="PROSITE" id="PS51819">
    <property type="entry name" value="VOC"/>
    <property type="match status" value="1"/>
</dbReference>
<dbReference type="SUPFAM" id="SSF54593">
    <property type="entry name" value="Glyoxalase/Bleomycin resistance protein/Dihydroxybiphenyl dioxygenase"/>
    <property type="match status" value="1"/>
</dbReference>
<dbReference type="Proteomes" id="UP000807785">
    <property type="component" value="Unassembled WGS sequence"/>
</dbReference>
<dbReference type="InterPro" id="IPR037523">
    <property type="entry name" value="VOC_core"/>
</dbReference>
<dbReference type="PANTHER" id="PTHR34109:SF1">
    <property type="entry name" value="VOC DOMAIN-CONTAINING PROTEIN"/>
    <property type="match status" value="1"/>
</dbReference>
<dbReference type="CDD" id="cd08355">
    <property type="entry name" value="TioX_like"/>
    <property type="match status" value="1"/>
</dbReference>
<evidence type="ECO:0000313" key="3">
    <source>
        <dbReference type="Proteomes" id="UP000807785"/>
    </source>
</evidence>
<name>A0A9D7DXX5_9PROT</name>
<dbReference type="EMBL" id="JADJEV010000003">
    <property type="protein sequence ID" value="MBK6972915.1"/>
    <property type="molecule type" value="Genomic_DNA"/>
</dbReference>
<accession>A0A9D7DXX5</accession>
<organism evidence="2 3">
    <name type="scientific">Candidatus Methylophosphatis roskildensis</name>
    <dbReference type="NCBI Taxonomy" id="2899263"/>
    <lineage>
        <taxon>Bacteria</taxon>
        <taxon>Pseudomonadati</taxon>
        <taxon>Pseudomonadota</taxon>
        <taxon>Betaproteobacteria</taxon>
        <taxon>Nitrosomonadales</taxon>
        <taxon>Sterolibacteriaceae</taxon>
        <taxon>Candidatus Methylophosphatis</taxon>
    </lineage>
</organism>
<protein>
    <submittedName>
        <fullName evidence="2">VOC family protein</fullName>
    </submittedName>
</protein>
<dbReference type="Gene3D" id="3.30.720.110">
    <property type="match status" value="1"/>
</dbReference>
<comment type="caution">
    <text evidence="2">The sequence shown here is derived from an EMBL/GenBank/DDBJ whole genome shotgun (WGS) entry which is preliminary data.</text>
</comment>
<dbReference type="Pfam" id="PF00903">
    <property type="entry name" value="Glyoxalase"/>
    <property type="match status" value="1"/>
</dbReference>
<feature type="domain" description="VOC" evidence="1">
    <location>
        <begin position="3"/>
        <end position="133"/>
    </location>
</feature>
<dbReference type="Gene3D" id="3.30.720.120">
    <property type="match status" value="1"/>
</dbReference>
<evidence type="ECO:0000259" key="1">
    <source>
        <dbReference type="PROSITE" id="PS51819"/>
    </source>
</evidence>